<evidence type="ECO:0000313" key="2">
    <source>
        <dbReference type="EMBL" id="MBA6154011.1"/>
    </source>
</evidence>
<dbReference type="Gene3D" id="3.40.30.10">
    <property type="entry name" value="Glutaredoxin"/>
    <property type="match status" value="1"/>
</dbReference>
<dbReference type="PROSITE" id="PS51257">
    <property type="entry name" value="PROKAR_LIPOPROTEIN"/>
    <property type="match status" value="1"/>
</dbReference>
<dbReference type="CDD" id="cd02966">
    <property type="entry name" value="TlpA_like_family"/>
    <property type="match status" value="1"/>
</dbReference>
<dbReference type="GO" id="GO:0016209">
    <property type="term" value="F:antioxidant activity"/>
    <property type="evidence" value="ECO:0007669"/>
    <property type="project" value="InterPro"/>
</dbReference>
<evidence type="ECO:0000313" key="3">
    <source>
        <dbReference type="Proteomes" id="UP000541857"/>
    </source>
</evidence>
<dbReference type="RefSeq" id="WP_182206295.1">
    <property type="nucleotide sequence ID" value="NZ_JACGLT010000013.1"/>
</dbReference>
<dbReference type="Pfam" id="PF00578">
    <property type="entry name" value="AhpC-TSA"/>
    <property type="match status" value="1"/>
</dbReference>
<dbReference type="EMBL" id="JACGLT010000013">
    <property type="protein sequence ID" value="MBA6154011.1"/>
    <property type="molecule type" value="Genomic_DNA"/>
</dbReference>
<keyword evidence="3" id="KW-1185">Reference proteome</keyword>
<dbReference type="InterPro" id="IPR036249">
    <property type="entry name" value="Thioredoxin-like_sf"/>
</dbReference>
<dbReference type="InterPro" id="IPR000866">
    <property type="entry name" value="AhpC/TSA"/>
</dbReference>
<gene>
    <name evidence="2" type="ORF">H3Z82_14885</name>
</gene>
<dbReference type="InterPro" id="IPR013766">
    <property type="entry name" value="Thioredoxin_domain"/>
</dbReference>
<comment type="caution">
    <text evidence="2">The sequence shown here is derived from an EMBL/GenBank/DDBJ whole genome shotgun (WGS) entry which is preliminary data.</text>
</comment>
<reference evidence="2 3" key="1">
    <citation type="submission" date="2020-07" db="EMBL/GenBank/DDBJ databases">
        <title>Bacterium isolated from marine sediment.</title>
        <authorList>
            <person name="Shang D."/>
        </authorList>
    </citation>
    <scope>NUCLEOTIDE SEQUENCE [LARGE SCALE GENOMIC DNA]</scope>
    <source>
        <strain evidence="2 3">F6074</strain>
    </source>
</reference>
<dbReference type="PANTHER" id="PTHR42852">
    <property type="entry name" value="THIOL:DISULFIDE INTERCHANGE PROTEIN DSBE"/>
    <property type="match status" value="1"/>
</dbReference>
<dbReference type="GO" id="GO:0016491">
    <property type="term" value="F:oxidoreductase activity"/>
    <property type="evidence" value="ECO:0007669"/>
    <property type="project" value="InterPro"/>
</dbReference>
<dbReference type="InterPro" id="IPR050553">
    <property type="entry name" value="Thioredoxin_ResA/DsbE_sf"/>
</dbReference>
<dbReference type="SUPFAM" id="SSF52833">
    <property type="entry name" value="Thioredoxin-like"/>
    <property type="match status" value="1"/>
</dbReference>
<dbReference type="Proteomes" id="UP000541857">
    <property type="component" value="Unassembled WGS sequence"/>
</dbReference>
<dbReference type="AlphaFoldDB" id="A0A7W2M7N4"/>
<dbReference type="PANTHER" id="PTHR42852:SF17">
    <property type="entry name" value="THIOREDOXIN-LIKE PROTEIN HI_1115"/>
    <property type="match status" value="1"/>
</dbReference>
<evidence type="ECO:0000259" key="1">
    <source>
        <dbReference type="PROSITE" id="PS51352"/>
    </source>
</evidence>
<dbReference type="PROSITE" id="PS51352">
    <property type="entry name" value="THIOREDOXIN_2"/>
    <property type="match status" value="1"/>
</dbReference>
<accession>A0A7W2M7N4</accession>
<proteinExistence type="predicted"/>
<sequence length="175" mass="20169">MRTLCLLVLILTASCKDSNSQNKPIVDKEPTEDYSDVPLEVYDFEGLKPLLKTSTDKVYVVNFWATWCAPCIKELPYFEALGAAYSDRNVELLLVSLDFPKKYESHLKPFIKKNNLKSKVVALDDNDSNTWIPAIDPDWTGAIPATLIFNKNKRQFYEQTFTYEELETEVKQFLN</sequence>
<protein>
    <submittedName>
        <fullName evidence="2">TlpA family protein disulfide reductase</fullName>
    </submittedName>
</protein>
<feature type="domain" description="Thioredoxin" evidence="1">
    <location>
        <begin position="23"/>
        <end position="175"/>
    </location>
</feature>
<name>A0A7W2M7N4_9FLAO</name>
<organism evidence="2 3">
    <name type="scientific">Gelidibacter maritimus</name>
    <dbReference type="NCBI Taxonomy" id="2761487"/>
    <lineage>
        <taxon>Bacteria</taxon>
        <taxon>Pseudomonadati</taxon>
        <taxon>Bacteroidota</taxon>
        <taxon>Flavobacteriia</taxon>
        <taxon>Flavobacteriales</taxon>
        <taxon>Flavobacteriaceae</taxon>
        <taxon>Gelidibacter</taxon>
    </lineage>
</organism>